<feature type="signal peptide" evidence="1">
    <location>
        <begin position="1"/>
        <end position="18"/>
    </location>
</feature>
<feature type="chain" id="PRO_5027022110" evidence="1">
    <location>
        <begin position="19"/>
        <end position="198"/>
    </location>
</feature>
<name>A0A6J8CTI9_MYTCO</name>
<keyword evidence="1" id="KW-0732">Signal</keyword>
<sequence>MNILQLFFLFMLPYFNTAYELSCPHSSHLRLRAEGLCTNGLASQYYCLWDTNNKSYKESCSEKPDVAPKGRKYIVEGSPTFVLCSLDRYQPITFYWNASSRCILLKSLCAERGQTLSGQGSAEDDVRCRCDYKQRYDYVMRPKDICHCNPTQEDCSCYLKQCKDNEYLSPRMYRLNANMTWHFDMKYNNKYYFKRLKI</sequence>
<evidence type="ECO:0000313" key="2">
    <source>
        <dbReference type="EMBL" id="CAC5399195.1"/>
    </source>
</evidence>
<proteinExistence type="predicted"/>
<organism evidence="2 3">
    <name type="scientific">Mytilus coruscus</name>
    <name type="common">Sea mussel</name>
    <dbReference type="NCBI Taxonomy" id="42192"/>
    <lineage>
        <taxon>Eukaryota</taxon>
        <taxon>Metazoa</taxon>
        <taxon>Spiralia</taxon>
        <taxon>Lophotrochozoa</taxon>
        <taxon>Mollusca</taxon>
        <taxon>Bivalvia</taxon>
        <taxon>Autobranchia</taxon>
        <taxon>Pteriomorphia</taxon>
        <taxon>Mytilida</taxon>
        <taxon>Mytiloidea</taxon>
        <taxon>Mytilidae</taxon>
        <taxon>Mytilinae</taxon>
        <taxon>Mytilus</taxon>
    </lineage>
</organism>
<keyword evidence="3" id="KW-1185">Reference proteome</keyword>
<evidence type="ECO:0000256" key="1">
    <source>
        <dbReference type="SAM" id="SignalP"/>
    </source>
</evidence>
<dbReference type="AlphaFoldDB" id="A0A6J8CTI9"/>
<protein>
    <submittedName>
        <fullName evidence="2">Uncharacterized protein</fullName>
    </submittedName>
</protein>
<reference evidence="2 3" key="1">
    <citation type="submission" date="2020-06" db="EMBL/GenBank/DDBJ databases">
        <authorList>
            <person name="Li R."/>
            <person name="Bekaert M."/>
        </authorList>
    </citation>
    <scope>NUCLEOTIDE SEQUENCE [LARGE SCALE GENOMIC DNA]</scope>
    <source>
        <strain evidence="3">wild</strain>
    </source>
</reference>
<evidence type="ECO:0000313" key="3">
    <source>
        <dbReference type="Proteomes" id="UP000507470"/>
    </source>
</evidence>
<gene>
    <name evidence="2" type="ORF">MCOR_33478</name>
</gene>
<dbReference type="EMBL" id="CACVKT020005973">
    <property type="protein sequence ID" value="CAC5399195.1"/>
    <property type="molecule type" value="Genomic_DNA"/>
</dbReference>
<accession>A0A6J8CTI9</accession>
<dbReference type="Proteomes" id="UP000507470">
    <property type="component" value="Unassembled WGS sequence"/>
</dbReference>